<sequence>MEHDVVGPLLAQNGDDDDEAPPPGSERDWTLPWTEEDEGDPSMHPNITPPRHRRGAMETDPRDGFTGSSRSSEALATPGSDPLTRSVASDVSGIQCNLRQMGNELSSQGQAISDIRQGIKELAERFPKCRGGRRQGQAKCGCVCGGELHNHNNTARGRDSGRKQRKGHTGRPSNYSYNLTYVPPIDLDFSVDHMPFQTRNTPPRRSARKHAAAAARTPIDVVNLCFESDRESVLLPRRGTEPPPSNLDRVPTDNARPEPPIRRGPHIVFVPSRDMNLSVVHSAVAAFIFSSELQKKGQAVLVGSKEGSGGRYAEYFSVNAVGEGEREPMVHA</sequence>
<keyword evidence="3" id="KW-1185">Reference proteome</keyword>
<feature type="region of interest" description="Disordered" evidence="1">
    <location>
        <begin position="235"/>
        <end position="263"/>
    </location>
</feature>
<feature type="region of interest" description="Disordered" evidence="1">
    <location>
        <begin position="151"/>
        <end position="177"/>
    </location>
</feature>
<evidence type="ECO:0000256" key="1">
    <source>
        <dbReference type="SAM" id="MobiDB-lite"/>
    </source>
</evidence>
<organism evidence="2 3">
    <name type="scientific">Stylosanthes scabra</name>
    <dbReference type="NCBI Taxonomy" id="79078"/>
    <lineage>
        <taxon>Eukaryota</taxon>
        <taxon>Viridiplantae</taxon>
        <taxon>Streptophyta</taxon>
        <taxon>Embryophyta</taxon>
        <taxon>Tracheophyta</taxon>
        <taxon>Spermatophyta</taxon>
        <taxon>Magnoliopsida</taxon>
        <taxon>eudicotyledons</taxon>
        <taxon>Gunneridae</taxon>
        <taxon>Pentapetalae</taxon>
        <taxon>rosids</taxon>
        <taxon>fabids</taxon>
        <taxon>Fabales</taxon>
        <taxon>Fabaceae</taxon>
        <taxon>Papilionoideae</taxon>
        <taxon>50 kb inversion clade</taxon>
        <taxon>dalbergioids sensu lato</taxon>
        <taxon>Dalbergieae</taxon>
        <taxon>Pterocarpus clade</taxon>
        <taxon>Stylosanthes</taxon>
    </lineage>
</organism>
<evidence type="ECO:0000313" key="3">
    <source>
        <dbReference type="Proteomes" id="UP001341840"/>
    </source>
</evidence>
<comment type="caution">
    <text evidence="2">The sequence shown here is derived from an EMBL/GenBank/DDBJ whole genome shotgun (WGS) entry which is preliminary data.</text>
</comment>
<proteinExistence type="predicted"/>
<feature type="region of interest" description="Disordered" evidence="1">
    <location>
        <begin position="1"/>
        <end position="87"/>
    </location>
</feature>
<dbReference type="Proteomes" id="UP001341840">
    <property type="component" value="Unassembled WGS sequence"/>
</dbReference>
<accession>A0ABU6RBD3</accession>
<dbReference type="EMBL" id="JASCZI010030318">
    <property type="protein sequence ID" value="MED6121230.1"/>
    <property type="molecule type" value="Genomic_DNA"/>
</dbReference>
<reference evidence="2 3" key="1">
    <citation type="journal article" date="2023" name="Plants (Basel)">
        <title>Bridging the Gap: Combining Genomics and Transcriptomics Approaches to Understand Stylosanthes scabra, an Orphan Legume from the Brazilian Caatinga.</title>
        <authorList>
            <person name="Ferreira-Neto J.R.C."/>
            <person name="da Silva M.D."/>
            <person name="Binneck E."/>
            <person name="de Melo N.F."/>
            <person name="da Silva R.H."/>
            <person name="de Melo A.L.T.M."/>
            <person name="Pandolfi V."/>
            <person name="Bustamante F.O."/>
            <person name="Brasileiro-Vidal A.C."/>
            <person name="Benko-Iseppon A.M."/>
        </authorList>
    </citation>
    <scope>NUCLEOTIDE SEQUENCE [LARGE SCALE GENOMIC DNA]</scope>
    <source>
        <tissue evidence="2">Leaves</tissue>
    </source>
</reference>
<name>A0ABU6RBD3_9FABA</name>
<protein>
    <submittedName>
        <fullName evidence="2">Uncharacterized protein</fullName>
    </submittedName>
</protein>
<evidence type="ECO:0000313" key="2">
    <source>
        <dbReference type="EMBL" id="MED6121230.1"/>
    </source>
</evidence>
<gene>
    <name evidence="2" type="ORF">PIB30_028058</name>
</gene>